<dbReference type="Gene3D" id="3.40.50.1100">
    <property type="match status" value="2"/>
</dbReference>
<keyword evidence="3 4" id="KW-0456">Lyase</keyword>
<dbReference type="NCBIfam" id="NF002823">
    <property type="entry name" value="PRK02991.1"/>
    <property type="match status" value="1"/>
</dbReference>
<comment type="caution">
    <text evidence="6">The sequence shown here is derived from an EMBL/GenBank/DDBJ whole genome shotgun (WGS) entry which is preliminary data.</text>
</comment>
<dbReference type="EC" id="4.3.1.18" evidence="4"/>
<dbReference type="GO" id="GO:0008721">
    <property type="term" value="F:D-serine ammonia-lyase activity"/>
    <property type="evidence" value="ECO:0007669"/>
    <property type="project" value="UniProtKB-EC"/>
</dbReference>
<gene>
    <name evidence="4" type="primary">dsdA</name>
    <name evidence="6" type="ORF">GHK48_08735</name>
</gene>
<dbReference type="GO" id="GO:0016836">
    <property type="term" value="F:hydro-lyase activity"/>
    <property type="evidence" value="ECO:0007669"/>
    <property type="project" value="UniProtKB-UniRule"/>
</dbReference>
<dbReference type="AlphaFoldDB" id="A0A844A9P5"/>
<evidence type="ECO:0000256" key="3">
    <source>
        <dbReference type="ARBA" id="ARBA00023239"/>
    </source>
</evidence>
<evidence type="ECO:0000256" key="1">
    <source>
        <dbReference type="ARBA" id="ARBA00001933"/>
    </source>
</evidence>
<name>A0A844A9P5_RHIFR</name>
<protein>
    <recommendedName>
        <fullName evidence="4">Probable D-serine dehydratase</fullName>
        <ecNumber evidence="4">4.3.1.18</ecNumber>
    </recommendedName>
    <alternativeName>
        <fullName evidence="4">D-serine deaminase</fullName>
        <shortName evidence="4">DSD</shortName>
    </alternativeName>
</protein>
<comment type="similarity">
    <text evidence="4">Belongs to the serine/threonine dehydratase family. DsdA subfamily.</text>
</comment>
<feature type="modified residue" description="N6-(pyridoxal phosphate)lysine" evidence="4">
    <location>
        <position position="130"/>
    </location>
</feature>
<dbReference type="GO" id="GO:0036088">
    <property type="term" value="P:D-serine catabolic process"/>
    <property type="evidence" value="ECO:0007669"/>
    <property type="project" value="TreeGrafter"/>
</dbReference>
<keyword evidence="2 4" id="KW-0663">Pyridoxal phosphate</keyword>
<organism evidence="6 7">
    <name type="scientific">Rhizobium fredii</name>
    <name type="common">Sinorhizobium fredii</name>
    <dbReference type="NCBI Taxonomy" id="380"/>
    <lineage>
        <taxon>Bacteria</taxon>
        <taxon>Pseudomonadati</taxon>
        <taxon>Pseudomonadota</taxon>
        <taxon>Alphaproteobacteria</taxon>
        <taxon>Hyphomicrobiales</taxon>
        <taxon>Rhizobiaceae</taxon>
        <taxon>Sinorhizobium/Ensifer group</taxon>
        <taxon>Sinorhizobium</taxon>
    </lineage>
</organism>
<proteinExistence type="inferred from homology"/>
<evidence type="ECO:0000313" key="7">
    <source>
        <dbReference type="Proteomes" id="UP000466694"/>
    </source>
</evidence>
<dbReference type="PANTHER" id="PTHR48078:SF9">
    <property type="entry name" value="D-SERINE DEHYDRATASE"/>
    <property type="match status" value="1"/>
</dbReference>
<dbReference type="GO" id="GO:0030170">
    <property type="term" value="F:pyridoxal phosphate binding"/>
    <property type="evidence" value="ECO:0007669"/>
    <property type="project" value="InterPro"/>
</dbReference>
<dbReference type="PANTHER" id="PTHR48078">
    <property type="entry name" value="THREONINE DEHYDRATASE, MITOCHONDRIAL-RELATED"/>
    <property type="match status" value="1"/>
</dbReference>
<dbReference type="Pfam" id="PF00291">
    <property type="entry name" value="PALP"/>
    <property type="match status" value="1"/>
</dbReference>
<accession>A0A844A9P5</accession>
<dbReference type="InterPro" id="IPR001926">
    <property type="entry name" value="TrpB-like_PALP"/>
</dbReference>
<comment type="catalytic activity">
    <reaction evidence="4">
        <text>D-serine = pyruvate + NH4(+)</text>
        <dbReference type="Rhea" id="RHEA:13977"/>
        <dbReference type="ChEBI" id="CHEBI:15361"/>
        <dbReference type="ChEBI" id="CHEBI:28938"/>
        <dbReference type="ChEBI" id="CHEBI:35247"/>
        <dbReference type="EC" id="4.3.1.18"/>
    </reaction>
</comment>
<dbReference type="Proteomes" id="UP000466694">
    <property type="component" value="Unassembled WGS sequence"/>
</dbReference>
<feature type="domain" description="Tryptophan synthase beta chain-like PALP" evidence="5">
    <location>
        <begin position="102"/>
        <end position="407"/>
    </location>
</feature>
<dbReference type="SUPFAM" id="SSF53686">
    <property type="entry name" value="Tryptophan synthase beta subunit-like PLP-dependent enzymes"/>
    <property type="match status" value="1"/>
</dbReference>
<dbReference type="HAMAP" id="MF_01030">
    <property type="entry name" value="D_Ser_dehydrat"/>
    <property type="match status" value="1"/>
</dbReference>
<dbReference type="EMBL" id="WISZ01000072">
    <property type="protein sequence ID" value="MQX08376.1"/>
    <property type="molecule type" value="Genomic_DNA"/>
</dbReference>
<evidence type="ECO:0000256" key="2">
    <source>
        <dbReference type="ARBA" id="ARBA00022898"/>
    </source>
</evidence>
<dbReference type="InterPro" id="IPR050147">
    <property type="entry name" value="Ser/Thr_Dehydratase"/>
</dbReference>
<reference evidence="6 7" key="1">
    <citation type="journal article" date="2013" name="Genome Biol.">
        <title>Comparative genomics of the core and accessory genomes of 48 Sinorhizobium strains comprising five genospecies.</title>
        <authorList>
            <person name="Sugawara M."/>
            <person name="Epstein B."/>
            <person name="Badgley B.D."/>
            <person name="Unno T."/>
            <person name="Xu L."/>
            <person name="Reese J."/>
            <person name="Gyaneshwar P."/>
            <person name="Denny R."/>
            <person name="Mudge J."/>
            <person name="Bharti A.K."/>
            <person name="Farmer A.D."/>
            <person name="May G.D."/>
            <person name="Woodward J.E."/>
            <person name="Medigue C."/>
            <person name="Vallenet D."/>
            <person name="Lajus A."/>
            <person name="Rouy Z."/>
            <person name="Martinez-Vaz B."/>
            <person name="Tiffin P."/>
            <person name="Young N.D."/>
            <person name="Sadowsky M.J."/>
        </authorList>
    </citation>
    <scope>NUCLEOTIDE SEQUENCE [LARGE SCALE GENOMIC DNA]</scope>
    <source>
        <strain evidence="6 7">USDA205</strain>
    </source>
</reference>
<sequence length="458" mass="49440">MSRHNSFNWTTSTVLYSSQSISLITRGYVVTTEQIVFPEGVPESRPIWWRNTKYKSDTGIENQSKVSMDDLNGAVKSWMRFNDVLAELFSDISIGNGAQSELIHLNCSEFPSGCVLVKADHKIKTTGSIKGRGGVYEVLSYAEDILQSHGVGCRADPMALLSSEARNIFERYRIVVGSTGNLAFSVGMVGRKLGFRVEVHMSRDAKAWKKVRLRSAGVNVVEHDNDYSHAVAAARAVASSDAFTYFIDDENSVKLLVGYSAAALEISNQLEETGIRISHDNPLFVYLPCGVGGAPGGITLGLKNIFGSNVHCIFVEPVASPSMLVQLASGSVRPVNVYACGLSNETIADGLAVAQASMLVAEVVGHQIAGVATVLDDDLSEWVERMWTLAGLRLEPSGAAGFAAFARHGSVIRHSFDSSRASTNIIWTTGGSFFPDLEWASAREHGQRVLSSRPNSGG</sequence>
<dbReference type="InterPro" id="IPR011780">
    <property type="entry name" value="D_Ser_am_lyase"/>
</dbReference>
<evidence type="ECO:0000256" key="4">
    <source>
        <dbReference type="HAMAP-Rule" id="MF_01030"/>
    </source>
</evidence>
<comment type="cofactor">
    <cofactor evidence="1 4">
        <name>pyridoxal 5'-phosphate</name>
        <dbReference type="ChEBI" id="CHEBI:597326"/>
    </cofactor>
</comment>
<dbReference type="GO" id="GO:0009097">
    <property type="term" value="P:isoleucine biosynthetic process"/>
    <property type="evidence" value="ECO:0007669"/>
    <property type="project" value="TreeGrafter"/>
</dbReference>
<dbReference type="InterPro" id="IPR036052">
    <property type="entry name" value="TrpB-like_PALP_sf"/>
</dbReference>
<evidence type="ECO:0000313" key="6">
    <source>
        <dbReference type="EMBL" id="MQX08376.1"/>
    </source>
</evidence>
<evidence type="ECO:0000259" key="5">
    <source>
        <dbReference type="Pfam" id="PF00291"/>
    </source>
</evidence>